<evidence type="ECO:0000313" key="4">
    <source>
        <dbReference type="Proteomes" id="UP000639772"/>
    </source>
</evidence>
<evidence type="ECO:0000313" key="3">
    <source>
        <dbReference type="Proteomes" id="UP000636800"/>
    </source>
</evidence>
<evidence type="ECO:0000313" key="2">
    <source>
        <dbReference type="EMBL" id="KAG0446784.1"/>
    </source>
</evidence>
<reference evidence="3 4" key="1">
    <citation type="journal article" date="2020" name="Nat. Food">
        <title>A phased Vanilla planifolia genome enables genetic improvement of flavour and production.</title>
        <authorList>
            <person name="Hasing T."/>
            <person name="Tang H."/>
            <person name="Brym M."/>
            <person name="Khazi F."/>
            <person name="Huang T."/>
            <person name="Chambers A.H."/>
        </authorList>
    </citation>
    <scope>NUCLEOTIDE SEQUENCE [LARGE SCALE GENOMIC DNA]</scope>
    <source>
        <tissue evidence="1">Leaf</tissue>
    </source>
</reference>
<name>A0A835P566_VANPL</name>
<proteinExistence type="predicted"/>
<protein>
    <submittedName>
        <fullName evidence="1">Uncharacterized protein</fullName>
    </submittedName>
</protein>
<dbReference type="AlphaFoldDB" id="A0A835P566"/>
<dbReference type="EMBL" id="JADCNM010000547">
    <property type="protein sequence ID" value="KAG0446734.1"/>
    <property type="molecule type" value="Genomic_DNA"/>
</dbReference>
<organism evidence="1 4">
    <name type="scientific">Vanilla planifolia</name>
    <name type="common">Vanilla</name>
    <dbReference type="NCBI Taxonomy" id="51239"/>
    <lineage>
        <taxon>Eukaryota</taxon>
        <taxon>Viridiplantae</taxon>
        <taxon>Streptophyta</taxon>
        <taxon>Embryophyta</taxon>
        <taxon>Tracheophyta</taxon>
        <taxon>Spermatophyta</taxon>
        <taxon>Magnoliopsida</taxon>
        <taxon>Liliopsida</taxon>
        <taxon>Asparagales</taxon>
        <taxon>Orchidaceae</taxon>
        <taxon>Vanilloideae</taxon>
        <taxon>Vanilleae</taxon>
        <taxon>Vanilla</taxon>
    </lineage>
</organism>
<comment type="caution">
    <text evidence="1">The sequence shown here is derived from an EMBL/GenBank/DDBJ whole genome shotgun (WGS) entry which is preliminary data.</text>
</comment>
<dbReference type="Proteomes" id="UP000639772">
    <property type="component" value="Unassembled WGS sequence"/>
</dbReference>
<dbReference type="Proteomes" id="UP000636800">
    <property type="component" value="Unassembled WGS sequence"/>
</dbReference>
<evidence type="ECO:0000313" key="1">
    <source>
        <dbReference type="EMBL" id="KAG0446734.1"/>
    </source>
</evidence>
<sequence>MGIMEVKCPQACHAMPFHHMKALGMHPTSLFFIKYDSKCGLAAVSHALCCWVFRTLCSQNHLVYIQVAGCWELNQPVGRICHITRPPRRHAPPFDRVDATWCQACVIAFISGRLADCIDAILPRASSGASATVSMPNYRLTRWLTASRLRSTGVRSSTGLIVVNIAEPSALLAISAILAAYPSVTVVWRLSWDNLPVYVFLIPEQSSNFAR</sequence>
<dbReference type="EMBL" id="JADCNL010000546">
    <property type="protein sequence ID" value="KAG0446784.1"/>
    <property type="molecule type" value="Genomic_DNA"/>
</dbReference>
<gene>
    <name evidence="2" type="ORF">HPP92_028668</name>
    <name evidence="1" type="ORF">HPP92_028684</name>
</gene>
<keyword evidence="3" id="KW-1185">Reference proteome</keyword>
<accession>A0A835P566</accession>